<dbReference type="EMBL" id="CP046401">
    <property type="protein sequence ID" value="QGY46718.1"/>
    <property type="molecule type" value="Genomic_DNA"/>
</dbReference>
<keyword evidence="3" id="KW-1185">Reference proteome</keyword>
<protein>
    <recommendedName>
        <fullName evidence="1">Transposase IS200-like domain-containing protein</fullName>
    </recommendedName>
</protein>
<dbReference type="Pfam" id="PF01797">
    <property type="entry name" value="Y1_Tnp"/>
    <property type="match status" value="1"/>
</dbReference>
<dbReference type="SUPFAM" id="SSF143422">
    <property type="entry name" value="Transposase IS200-like"/>
    <property type="match status" value="1"/>
</dbReference>
<name>A0A6I6JZW5_9BACT</name>
<accession>A0A6I6JZW5</accession>
<organism evidence="2 3">
    <name type="scientific">Maribellus comscasis</name>
    <dbReference type="NCBI Taxonomy" id="2681766"/>
    <lineage>
        <taxon>Bacteria</taxon>
        <taxon>Pseudomonadati</taxon>
        <taxon>Bacteroidota</taxon>
        <taxon>Bacteroidia</taxon>
        <taxon>Marinilabiliales</taxon>
        <taxon>Prolixibacteraceae</taxon>
        <taxon>Maribellus</taxon>
    </lineage>
</organism>
<dbReference type="GO" id="GO:0006313">
    <property type="term" value="P:DNA transposition"/>
    <property type="evidence" value="ECO:0007669"/>
    <property type="project" value="InterPro"/>
</dbReference>
<dbReference type="InterPro" id="IPR002686">
    <property type="entry name" value="Transposase_17"/>
</dbReference>
<feature type="domain" description="Transposase IS200-like" evidence="1">
    <location>
        <begin position="16"/>
        <end position="198"/>
    </location>
</feature>
<dbReference type="SMART" id="SM01321">
    <property type="entry name" value="Y1_Tnp"/>
    <property type="match status" value="1"/>
</dbReference>
<dbReference type="GO" id="GO:0004803">
    <property type="term" value="F:transposase activity"/>
    <property type="evidence" value="ECO:0007669"/>
    <property type="project" value="InterPro"/>
</dbReference>
<dbReference type="AlphaFoldDB" id="A0A6I6JZW5"/>
<dbReference type="PANTHER" id="PTHR36966:SF1">
    <property type="entry name" value="REP-ASSOCIATED TYROSINE TRANSPOSASE"/>
    <property type="match status" value="1"/>
</dbReference>
<gene>
    <name evidence="2" type="ORF">GM418_24590</name>
</gene>
<dbReference type="InterPro" id="IPR052715">
    <property type="entry name" value="RAYT_transposase"/>
</dbReference>
<dbReference type="InterPro" id="IPR036515">
    <property type="entry name" value="Transposase_17_sf"/>
</dbReference>
<dbReference type="RefSeq" id="WP_158869874.1">
    <property type="nucleotide sequence ID" value="NZ_CP046401.1"/>
</dbReference>
<dbReference type="GO" id="GO:0043565">
    <property type="term" value="F:sequence-specific DNA binding"/>
    <property type="evidence" value="ECO:0007669"/>
    <property type="project" value="TreeGrafter"/>
</dbReference>
<evidence type="ECO:0000313" key="3">
    <source>
        <dbReference type="Proteomes" id="UP000428260"/>
    </source>
</evidence>
<dbReference type="Gene3D" id="3.30.70.1290">
    <property type="entry name" value="Transposase IS200-like"/>
    <property type="match status" value="1"/>
</dbReference>
<dbReference type="Proteomes" id="UP000428260">
    <property type="component" value="Chromosome"/>
</dbReference>
<proteinExistence type="predicted"/>
<evidence type="ECO:0000313" key="2">
    <source>
        <dbReference type="EMBL" id="QGY46718.1"/>
    </source>
</evidence>
<reference evidence="2 3" key="1">
    <citation type="submission" date="2019-11" db="EMBL/GenBank/DDBJ databases">
        <authorList>
            <person name="Zheng R.K."/>
            <person name="Sun C.M."/>
        </authorList>
    </citation>
    <scope>NUCLEOTIDE SEQUENCE [LARGE SCALE GENOMIC DNA]</scope>
    <source>
        <strain evidence="2 3">WC007</strain>
    </source>
</reference>
<dbReference type="PANTHER" id="PTHR36966">
    <property type="entry name" value="REP-ASSOCIATED TYROSINE TRANSPOSASE"/>
    <property type="match status" value="1"/>
</dbReference>
<dbReference type="KEGG" id="mcos:GM418_24590"/>
<evidence type="ECO:0000259" key="1">
    <source>
        <dbReference type="SMART" id="SM01321"/>
    </source>
</evidence>
<sequence>MKKKEAYRNALPHFQQPGQAYFVTWILKDAIPRKSLAIYTQKLEILKSQISLHKEQKHDKKIIDDLTFQYHLATKKYKKAFDDLLAVKSKNSPINLSHPENLKIIKQALLFWENQKLKNYTYSIMPNHVHWVFELKEKDTNGQSVYLQDVLQSVKRHTARQINKREERQGTLWQKESFDTTIRDEKNLYKTIEYTLNNPVHAKLVKKREDWQGNGFFDW</sequence>